<dbReference type="EMBL" id="JACHOO010000006">
    <property type="protein sequence ID" value="MBB5754073.1"/>
    <property type="molecule type" value="Genomic_DNA"/>
</dbReference>
<protein>
    <submittedName>
        <fullName evidence="2">Glycosyltransferase involved in cell wall biosynthesis</fullName>
    </submittedName>
</protein>
<feature type="domain" description="Glycosyltransferase 2-like" evidence="1">
    <location>
        <begin position="5"/>
        <end position="164"/>
    </location>
</feature>
<dbReference type="PANTHER" id="PTHR43685">
    <property type="entry name" value="GLYCOSYLTRANSFERASE"/>
    <property type="match status" value="1"/>
</dbReference>
<dbReference type="Pfam" id="PF00535">
    <property type="entry name" value="Glycos_transf_2"/>
    <property type="match status" value="1"/>
</dbReference>
<dbReference type="SUPFAM" id="SSF53448">
    <property type="entry name" value="Nucleotide-diphospho-sugar transferases"/>
    <property type="match status" value="1"/>
</dbReference>
<dbReference type="InterPro" id="IPR001173">
    <property type="entry name" value="Glyco_trans_2-like"/>
</dbReference>
<keyword evidence="2" id="KW-0808">Transferase</keyword>
<gene>
    <name evidence="2" type="ORF">GGQ63_003148</name>
</gene>
<dbReference type="AlphaFoldDB" id="A0A7W9L315"/>
<evidence type="ECO:0000313" key="3">
    <source>
        <dbReference type="Proteomes" id="UP000523821"/>
    </source>
</evidence>
<comment type="caution">
    <text evidence="2">The sequence shown here is derived from an EMBL/GenBank/DDBJ whole genome shotgun (WGS) entry which is preliminary data.</text>
</comment>
<dbReference type="CDD" id="cd00761">
    <property type="entry name" value="Glyco_tranf_GTA_type"/>
    <property type="match status" value="1"/>
</dbReference>
<dbReference type="InterPro" id="IPR050834">
    <property type="entry name" value="Glycosyltransf_2"/>
</dbReference>
<organism evidence="2 3">
    <name type="scientific">Prosthecomicrobium pneumaticum</name>
    <dbReference type="NCBI Taxonomy" id="81895"/>
    <lineage>
        <taxon>Bacteria</taxon>
        <taxon>Pseudomonadati</taxon>
        <taxon>Pseudomonadota</taxon>
        <taxon>Alphaproteobacteria</taxon>
        <taxon>Hyphomicrobiales</taxon>
        <taxon>Kaistiaceae</taxon>
        <taxon>Prosthecomicrobium</taxon>
    </lineage>
</organism>
<proteinExistence type="predicted"/>
<dbReference type="RefSeq" id="WP_183857444.1">
    <property type="nucleotide sequence ID" value="NZ_JACHOO010000006.1"/>
</dbReference>
<name>A0A7W9L315_9HYPH</name>
<dbReference type="GO" id="GO:0016740">
    <property type="term" value="F:transferase activity"/>
    <property type="evidence" value="ECO:0007669"/>
    <property type="project" value="UniProtKB-KW"/>
</dbReference>
<keyword evidence="3" id="KW-1185">Reference proteome</keyword>
<accession>A0A7W9L315</accession>
<dbReference type="Gene3D" id="3.90.550.10">
    <property type="entry name" value="Spore Coat Polysaccharide Biosynthesis Protein SpsA, Chain A"/>
    <property type="match status" value="1"/>
</dbReference>
<evidence type="ECO:0000313" key="2">
    <source>
        <dbReference type="EMBL" id="MBB5754073.1"/>
    </source>
</evidence>
<reference evidence="2 3" key="1">
    <citation type="submission" date="2020-08" db="EMBL/GenBank/DDBJ databases">
        <title>Genomic Encyclopedia of Type Strains, Phase IV (KMG-IV): sequencing the most valuable type-strain genomes for metagenomic binning, comparative biology and taxonomic classification.</title>
        <authorList>
            <person name="Goeker M."/>
        </authorList>
    </citation>
    <scope>NUCLEOTIDE SEQUENCE [LARGE SCALE GENOMIC DNA]</scope>
    <source>
        <strain evidence="2 3">DSM 16268</strain>
    </source>
</reference>
<dbReference type="Proteomes" id="UP000523821">
    <property type="component" value="Unassembled WGS sequence"/>
</dbReference>
<sequence>MPDLTIIIPTYNRGATLPRALASALTQDSADLEVIVVDDASTDQTREIVLRTNDERLRYIRLAAKSNGNVARNIGIASARSSLVAFLDSDDEFLPGRALRLVNFFRNNETIGSVLDSFQIVNGQDIEIAKQPSARMTGNALVHLLVCHALPLTCSAIAARREALRAVGGFDPNLVRQQDRDLLLKLARSHVVALGTAEDVVKHQGSDSISRLSTDYVHGLDELVARHPVFREPGYRDLLAYLAVRVVVKALLKGEVPVAWREGQALLRSASLPRSLFGALARYRKGRLIRRHAEAAAALIGGP</sequence>
<evidence type="ECO:0000259" key="1">
    <source>
        <dbReference type="Pfam" id="PF00535"/>
    </source>
</evidence>
<dbReference type="PANTHER" id="PTHR43685:SF11">
    <property type="entry name" value="GLYCOSYLTRANSFERASE TAGX-RELATED"/>
    <property type="match status" value="1"/>
</dbReference>
<dbReference type="InterPro" id="IPR029044">
    <property type="entry name" value="Nucleotide-diphossugar_trans"/>
</dbReference>